<keyword evidence="7 8" id="KW-0472">Membrane</keyword>
<feature type="transmembrane region" description="Helical" evidence="8">
    <location>
        <begin position="76"/>
        <end position="95"/>
    </location>
</feature>
<feature type="transmembrane region" description="Helical" evidence="8">
    <location>
        <begin position="147"/>
        <end position="164"/>
    </location>
</feature>
<keyword evidence="6 8" id="KW-1133">Transmembrane helix</keyword>
<keyword evidence="3" id="KW-0328">Glycosyltransferase</keyword>
<dbReference type="HOGENOM" id="CLU_019200_0_1_3"/>
<dbReference type="PhylomeDB" id="Q7NFE4"/>
<keyword evidence="5 8" id="KW-0812">Transmembrane</keyword>
<dbReference type="AlphaFoldDB" id="Q7NFE4"/>
<dbReference type="InParanoid" id="Q7NFE4"/>
<dbReference type="PANTHER" id="PTHR33908:SF3">
    <property type="entry name" value="UNDECAPRENYL PHOSPHATE-ALPHA-4-AMINO-4-DEOXY-L-ARABINOSE ARABINOSYL TRANSFERASE"/>
    <property type="match status" value="1"/>
</dbReference>
<feature type="transmembrane region" description="Helical" evidence="8">
    <location>
        <begin position="176"/>
        <end position="204"/>
    </location>
</feature>
<evidence type="ECO:0000256" key="2">
    <source>
        <dbReference type="ARBA" id="ARBA00022475"/>
    </source>
</evidence>
<accession>Q7NFE4</accession>
<keyword evidence="4" id="KW-0808">Transferase</keyword>
<evidence type="ECO:0000313" key="10">
    <source>
        <dbReference type="EMBL" id="BAC91523.1"/>
    </source>
</evidence>
<organism evidence="10 11">
    <name type="scientific">Gloeobacter violaceus (strain ATCC 29082 / PCC 7421)</name>
    <dbReference type="NCBI Taxonomy" id="251221"/>
    <lineage>
        <taxon>Bacteria</taxon>
        <taxon>Bacillati</taxon>
        <taxon>Cyanobacteriota</taxon>
        <taxon>Cyanophyceae</taxon>
        <taxon>Gloeobacterales</taxon>
        <taxon>Gloeobacteraceae</taxon>
        <taxon>Gloeobacter</taxon>
    </lineage>
</organism>
<dbReference type="EnsemblBacteria" id="BAC91523">
    <property type="protein sequence ID" value="BAC91523"/>
    <property type="gene ID" value="BAC91523"/>
</dbReference>
<gene>
    <name evidence="10" type="ordered locus">gll3582</name>
</gene>
<dbReference type="PATRIC" id="fig|251221.4.peg.3615"/>
<dbReference type="Proteomes" id="UP000000557">
    <property type="component" value="Chromosome"/>
</dbReference>
<sequence length="568" mass="63070">MSAAESPPKSVAGAIVFPVAGLLVLCLAFYFWRLDGYTLFDRTETETAEVARQMFVTGDWVTPVFNGIRYFDKPVLLYWLMAMGFGVLGVGEWAVRLPSALFATVLVLATYAFALRLYSPRVALLAGTILAANPLFLALGRTGVTDMGLTSFVAVALFGWYWSYSGKHPWGYRLGFAAVAGAVLIKGPIGLLLPGLIVLGFLLWTGQWRRLGEIPWVSAVAIFAVLTLPWYILVTQANGVQFLQTFFFHHNVNRFLNVVDNQPGPWYYYLLVTPAGFFPWIMLLPATLPRLVHFDWWRRSFWAARSPREQLPLFLALWFAVVLVFVSAASTKLPHYILPGLPALALLCALVWEERTGAPKFLVRFGLGGVALGMLLLAGAFAFALNFIEDPSLPELRSSIEATGLPWLLAAIALIAAAAVAIAAFRPRPDWAWAACLLAYSLIFPALIGGLMPVLEPQVHRPLLAMADRLRTEARPGDLTAALGVYAPSLNFYSGINRIPVYQKSPEVRYQMAQDRRMLLVTTEGRLCEHWMILDDFPIIFTSGIYRLYDIPPRSKLRYSKPGVCEGN</sequence>
<feature type="transmembrane region" description="Helical" evidence="8">
    <location>
        <begin position="124"/>
        <end position="140"/>
    </location>
</feature>
<feature type="domain" description="Glycosyltransferase RgtA/B/C/D-like" evidence="9">
    <location>
        <begin position="72"/>
        <end position="231"/>
    </location>
</feature>
<dbReference type="OrthoDB" id="9775035at2"/>
<feature type="transmembrane region" description="Helical" evidence="8">
    <location>
        <begin position="336"/>
        <end position="353"/>
    </location>
</feature>
<evidence type="ECO:0000256" key="4">
    <source>
        <dbReference type="ARBA" id="ARBA00022679"/>
    </source>
</evidence>
<reference evidence="10 11" key="2">
    <citation type="journal article" date="2003" name="DNA Res.">
        <title>Complete genome structure of Gloeobacter violaceus PCC 7421, a cyanobacterium that lacks thylakoids (supplement).</title>
        <authorList>
            <person name="Nakamura Y."/>
            <person name="Kaneko T."/>
            <person name="Sato S."/>
            <person name="Mimuro M."/>
            <person name="Miyashita H."/>
            <person name="Tsuchiya T."/>
            <person name="Sasamoto S."/>
            <person name="Watanabe A."/>
            <person name="Kawashima K."/>
            <person name="Kishida Y."/>
            <person name="Kiyokawa C."/>
            <person name="Kohara M."/>
            <person name="Matsumoto M."/>
            <person name="Matsuno A."/>
            <person name="Nakazaki N."/>
            <person name="Shimpo S."/>
            <person name="Takeuchi C."/>
            <person name="Yamada M."/>
            <person name="Tabata S."/>
        </authorList>
    </citation>
    <scope>NUCLEOTIDE SEQUENCE [LARGE SCALE GENOMIC DNA]</scope>
    <source>
        <strain evidence="11">ATCC 29082 / PCC 7421</strain>
    </source>
</reference>
<dbReference type="InterPro" id="IPR050297">
    <property type="entry name" value="LipidA_mod_glycosyltrf_83"/>
</dbReference>
<dbReference type="Pfam" id="PF13231">
    <property type="entry name" value="PMT_2"/>
    <property type="match status" value="1"/>
</dbReference>
<name>Q7NFE4_GLOVI</name>
<feature type="transmembrane region" description="Helical" evidence="8">
    <location>
        <begin position="216"/>
        <end position="233"/>
    </location>
</feature>
<dbReference type="STRING" id="251221.gene:10761097"/>
<evidence type="ECO:0000256" key="5">
    <source>
        <dbReference type="ARBA" id="ARBA00022692"/>
    </source>
</evidence>
<feature type="transmembrane region" description="Helical" evidence="8">
    <location>
        <begin position="313"/>
        <end position="330"/>
    </location>
</feature>
<dbReference type="EMBL" id="BA000045">
    <property type="protein sequence ID" value="BAC91523.1"/>
    <property type="molecule type" value="Genomic_DNA"/>
</dbReference>
<evidence type="ECO:0000256" key="3">
    <source>
        <dbReference type="ARBA" id="ARBA00022676"/>
    </source>
</evidence>
<dbReference type="RefSeq" id="WP_011143571.1">
    <property type="nucleotide sequence ID" value="NC_005125.1"/>
</dbReference>
<dbReference type="GO" id="GO:0005886">
    <property type="term" value="C:plasma membrane"/>
    <property type="evidence" value="ECO:0000318"/>
    <property type="project" value="GO_Central"/>
</dbReference>
<feature type="transmembrane region" description="Helical" evidence="8">
    <location>
        <begin position="365"/>
        <end position="385"/>
    </location>
</feature>
<proteinExistence type="predicted"/>
<evidence type="ECO:0000256" key="1">
    <source>
        <dbReference type="ARBA" id="ARBA00004651"/>
    </source>
</evidence>
<dbReference type="InterPro" id="IPR038731">
    <property type="entry name" value="RgtA/B/C-like"/>
</dbReference>
<evidence type="ECO:0000313" key="11">
    <source>
        <dbReference type="Proteomes" id="UP000000557"/>
    </source>
</evidence>
<dbReference type="GO" id="GO:0016763">
    <property type="term" value="F:pentosyltransferase activity"/>
    <property type="evidence" value="ECO:0000318"/>
    <property type="project" value="GO_Central"/>
</dbReference>
<dbReference type="GO" id="GO:0009103">
    <property type="term" value="P:lipopolysaccharide biosynthetic process"/>
    <property type="evidence" value="ECO:0007669"/>
    <property type="project" value="UniProtKB-ARBA"/>
</dbReference>
<dbReference type="KEGG" id="gvi:gll3582"/>
<evidence type="ECO:0000256" key="6">
    <source>
        <dbReference type="ARBA" id="ARBA00022989"/>
    </source>
</evidence>
<feature type="transmembrane region" description="Helical" evidence="8">
    <location>
        <begin position="405"/>
        <end position="425"/>
    </location>
</feature>
<protein>
    <submittedName>
        <fullName evidence="10">Gll3582 protein</fullName>
    </submittedName>
</protein>
<feature type="transmembrane region" description="Helical" evidence="8">
    <location>
        <begin position="12"/>
        <end position="32"/>
    </location>
</feature>
<keyword evidence="2" id="KW-1003">Cell membrane</keyword>
<evidence type="ECO:0000256" key="7">
    <source>
        <dbReference type="ARBA" id="ARBA00023136"/>
    </source>
</evidence>
<feature type="transmembrane region" description="Helical" evidence="8">
    <location>
        <begin position="432"/>
        <end position="455"/>
    </location>
</feature>
<feature type="transmembrane region" description="Helical" evidence="8">
    <location>
        <begin position="266"/>
        <end position="292"/>
    </location>
</feature>
<dbReference type="PANTHER" id="PTHR33908">
    <property type="entry name" value="MANNOSYLTRANSFERASE YKCB-RELATED"/>
    <property type="match status" value="1"/>
</dbReference>
<dbReference type="CAZy" id="GT83">
    <property type="family name" value="Glycosyltransferase Family 83"/>
</dbReference>
<evidence type="ECO:0000259" key="9">
    <source>
        <dbReference type="Pfam" id="PF13231"/>
    </source>
</evidence>
<evidence type="ECO:0000256" key="8">
    <source>
        <dbReference type="SAM" id="Phobius"/>
    </source>
</evidence>
<dbReference type="eggNOG" id="COG1807">
    <property type="taxonomic scope" value="Bacteria"/>
</dbReference>
<reference evidence="10 11" key="1">
    <citation type="journal article" date="2003" name="DNA Res.">
        <title>Complete genome structure of Gloeobacter violaceus PCC 7421, a cyanobacterium that lacks thylakoids.</title>
        <authorList>
            <person name="Nakamura Y."/>
            <person name="Kaneko T."/>
            <person name="Sato S."/>
            <person name="Mimuro M."/>
            <person name="Miyashita H."/>
            <person name="Tsuchiya T."/>
            <person name="Sasamoto S."/>
            <person name="Watanabe A."/>
            <person name="Kawashima K."/>
            <person name="Kishida Y."/>
            <person name="Kiyokawa C."/>
            <person name="Kohara M."/>
            <person name="Matsumoto M."/>
            <person name="Matsuno A."/>
            <person name="Nakazaki N."/>
            <person name="Shimpo S."/>
            <person name="Takeuchi C."/>
            <person name="Yamada M."/>
            <person name="Tabata S."/>
        </authorList>
    </citation>
    <scope>NUCLEOTIDE SEQUENCE [LARGE SCALE GENOMIC DNA]</scope>
    <source>
        <strain evidence="11">ATCC 29082 / PCC 7421</strain>
    </source>
</reference>
<dbReference type="GO" id="GO:0010041">
    <property type="term" value="P:response to iron(III) ion"/>
    <property type="evidence" value="ECO:0000318"/>
    <property type="project" value="GO_Central"/>
</dbReference>
<keyword evidence="11" id="KW-1185">Reference proteome</keyword>
<comment type="subcellular location">
    <subcellularLocation>
        <location evidence="1">Cell membrane</location>
        <topology evidence="1">Multi-pass membrane protein</topology>
    </subcellularLocation>
</comment>